<dbReference type="Pfam" id="PF22936">
    <property type="entry name" value="Pol_BBD"/>
    <property type="match status" value="1"/>
</dbReference>
<sequence>MTQYNPNNVQFLTLGKVPFHHWLESVRECLHAMGCLNYIDKSFNYKKELTEVEKLNVSRSKNLIKASVNEQDRDLIFDCANPREMVEKLQLKYRSNDSKNIFELLRENRKITYDGSISKLFAEVRRNVLHLSEKDLKLPDSFIIDKVISVLPEQFKDLCDQFELFNIREETRLSSQNFESKLLRREADLNESAKPENTTLVVAKKRYNNVKCNFCGLKDDKNDDDNKSNVHVTTLVSAVALIATGDNIAPKFLADSAASFHIVNDINLLTNRRKTNRTIRGLKQTVTNTIIGDIECEFFDGQNWQAGKITDAAYIPDQPFNLISVGQLCKLDGVKVETNSDGMVIHRYGKTIVIANWSKQYINLFDVQMRVQKNVIAASASSIENSMALWHERCAHFSIKTLSKMFKDQLVDGVPKNVQDDAGFCSSCQSGKITDVPHRKRENRQHLVPGSKLHIDIGGYTTRSIHETLNSFKRIVNEVKLDTGNDVLCIRSDHGSEFMSNDFKSFLSSKGIIHELSVVKTPQQNGRIERTIRNIVDHSISMLSSSNLPLSLWDEATNCCVYVINRMLKSKNFIPFEKYCGSRADLSNLRIFGSVGYSMIKDDRHKFESKTKKVFMVGYHSSNTYRVYCPHHRRIELTCAVKFDEQTKCEISYHPKNSDSISVSISDSDSDIFLSDSSDNVLDFVSNVTNPNIENRGSIVPNELNPNINVNANVSNDDDSDEETNSNDDVANRSRGRPLGSRNRSIRTCLLLIELSEQLIRDRKHDYKSKIHGMEHILENGHGSPANNWEIESRTTDRIWTLSLEHGPRLWIYLCQTGQLTFVWLNLGSGDKQTRETTIGTLVSLNGLIIWSSKRAKCIIDSTCEAEYIATSKFSKDIEWLLILMDYLRLKISKPIIFNDNQAAIRQIHNEVVSQKLRHIDVKFHRIRSLLDKVDVEYIQSSQQLADILTKALSTQLHLKNYLKYQLLNDAIAHVDFMFNKGEC</sequence>
<dbReference type="Pfam" id="PF25597">
    <property type="entry name" value="SH3_retrovirus"/>
    <property type="match status" value="1"/>
</dbReference>
<dbReference type="InterPro" id="IPR001584">
    <property type="entry name" value="Integrase_cat-core"/>
</dbReference>
<keyword evidence="11" id="KW-0229">DNA integration</keyword>
<keyword evidence="5" id="KW-0479">Metal-binding</keyword>
<reference evidence="18" key="2">
    <citation type="journal article" date="2022" name="Res Sq">
        <title>Comparative Genomics Reveals Insights into the Divergent Evolution of Astigmatic Mites and Household Pest Adaptations.</title>
        <authorList>
            <person name="Xiong Q."/>
            <person name="Wan A.T.-Y."/>
            <person name="Liu X.-Y."/>
            <person name="Fung C.S.-H."/>
            <person name="Xiao X."/>
            <person name="Malainual N."/>
            <person name="Hou J."/>
            <person name="Wang L."/>
            <person name="Wang M."/>
            <person name="Yang K."/>
            <person name="Cui Y."/>
            <person name="Leung E."/>
            <person name="Nong W."/>
            <person name="Shin S.-K."/>
            <person name="Au S."/>
            <person name="Jeong K.Y."/>
            <person name="Chew F.T."/>
            <person name="Hui J."/>
            <person name="Leung T.F."/>
            <person name="Tungtrongchitr A."/>
            <person name="Zhong N."/>
            <person name="Liu Z."/>
            <person name="Tsui S."/>
        </authorList>
    </citation>
    <scope>NUCLEOTIDE SEQUENCE</scope>
    <source>
        <strain evidence="18">Derf</strain>
        <tissue evidence="18">Whole organism</tissue>
    </source>
</reference>
<dbReference type="InterPro" id="IPR039537">
    <property type="entry name" value="Retrotran_Ty1/copia-like"/>
</dbReference>
<reference evidence="18" key="1">
    <citation type="submission" date="2013-05" db="EMBL/GenBank/DDBJ databases">
        <authorList>
            <person name="Yim A.K.Y."/>
            <person name="Chan T.F."/>
            <person name="Ji K.M."/>
            <person name="Liu X.Y."/>
            <person name="Zhou J.W."/>
            <person name="Li R.Q."/>
            <person name="Yang K.Y."/>
            <person name="Li J."/>
            <person name="Li M."/>
            <person name="Law P.T.W."/>
            <person name="Wu Y.L."/>
            <person name="Cai Z.L."/>
            <person name="Qin H."/>
            <person name="Bao Y."/>
            <person name="Leung R.K.K."/>
            <person name="Ng P.K.S."/>
            <person name="Zou J."/>
            <person name="Zhong X.J."/>
            <person name="Ran P.X."/>
            <person name="Zhong N.S."/>
            <person name="Liu Z.G."/>
            <person name="Tsui S.K.W."/>
        </authorList>
    </citation>
    <scope>NUCLEOTIDE SEQUENCE</scope>
    <source>
        <strain evidence="18">Derf</strain>
        <tissue evidence="18">Whole organism</tissue>
    </source>
</reference>
<keyword evidence="6" id="KW-0547">Nucleotide-binding</keyword>
<keyword evidence="8" id="KW-0378">Hydrolase</keyword>
<feature type="compositionally biased region" description="Acidic residues" evidence="16">
    <location>
        <begin position="716"/>
        <end position="726"/>
    </location>
</feature>
<evidence type="ECO:0000256" key="14">
    <source>
        <dbReference type="ARBA" id="ARBA00023113"/>
    </source>
</evidence>
<keyword evidence="15" id="KW-0233">DNA recombination</keyword>
<dbReference type="GO" id="GO:0006310">
    <property type="term" value="P:DNA recombination"/>
    <property type="evidence" value="ECO:0007669"/>
    <property type="project" value="UniProtKB-KW"/>
</dbReference>
<dbReference type="PANTHER" id="PTHR42648:SF11">
    <property type="entry name" value="TRANSPOSON TY4-P GAG-POL POLYPROTEIN"/>
    <property type="match status" value="1"/>
</dbReference>
<organism evidence="18 19">
    <name type="scientific">Dermatophagoides farinae</name>
    <name type="common">American house dust mite</name>
    <dbReference type="NCBI Taxonomy" id="6954"/>
    <lineage>
        <taxon>Eukaryota</taxon>
        <taxon>Metazoa</taxon>
        <taxon>Ecdysozoa</taxon>
        <taxon>Arthropoda</taxon>
        <taxon>Chelicerata</taxon>
        <taxon>Arachnida</taxon>
        <taxon>Acari</taxon>
        <taxon>Acariformes</taxon>
        <taxon>Sarcoptiformes</taxon>
        <taxon>Astigmata</taxon>
        <taxon>Psoroptidia</taxon>
        <taxon>Analgoidea</taxon>
        <taxon>Pyroglyphidae</taxon>
        <taxon>Dermatophagoidinae</taxon>
        <taxon>Dermatophagoides</taxon>
    </lineage>
</organism>
<dbReference type="GO" id="GO:0004519">
    <property type="term" value="F:endonuclease activity"/>
    <property type="evidence" value="ECO:0007669"/>
    <property type="project" value="UniProtKB-KW"/>
</dbReference>
<evidence type="ECO:0000256" key="3">
    <source>
        <dbReference type="ARBA" id="ARBA00022670"/>
    </source>
</evidence>
<dbReference type="PROSITE" id="PS50994">
    <property type="entry name" value="INTEGRASE"/>
    <property type="match status" value="1"/>
</dbReference>
<evidence type="ECO:0000256" key="9">
    <source>
        <dbReference type="ARBA" id="ARBA00022840"/>
    </source>
</evidence>
<dbReference type="InterPro" id="IPR012337">
    <property type="entry name" value="RNaseH-like_sf"/>
</dbReference>
<dbReference type="CDD" id="cd09272">
    <property type="entry name" value="RNase_HI_RT_Ty1"/>
    <property type="match status" value="1"/>
</dbReference>
<gene>
    <name evidence="18" type="ORF">DERF_009158</name>
</gene>
<protein>
    <recommendedName>
        <fullName evidence="17">Integrase catalytic domain-containing protein</fullName>
    </recommendedName>
</protein>
<dbReference type="GO" id="GO:0005524">
    <property type="term" value="F:ATP binding"/>
    <property type="evidence" value="ECO:0007669"/>
    <property type="project" value="UniProtKB-KW"/>
</dbReference>
<feature type="region of interest" description="Disordered" evidence="16">
    <location>
        <begin position="694"/>
        <end position="739"/>
    </location>
</feature>
<dbReference type="GO" id="GO:0008233">
    <property type="term" value="F:peptidase activity"/>
    <property type="evidence" value="ECO:0007669"/>
    <property type="project" value="UniProtKB-KW"/>
</dbReference>
<keyword evidence="3" id="KW-0645">Protease</keyword>
<evidence type="ECO:0000313" key="18">
    <source>
        <dbReference type="EMBL" id="KAH9510641.1"/>
    </source>
</evidence>
<dbReference type="InterPro" id="IPR054722">
    <property type="entry name" value="PolX-like_BBD"/>
</dbReference>
<dbReference type="GO" id="GO:0015074">
    <property type="term" value="P:DNA integration"/>
    <property type="evidence" value="ECO:0007669"/>
    <property type="project" value="UniProtKB-KW"/>
</dbReference>
<evidence type="ECO:0000256" key="5">
    <source>
        <dbReference type="ARBA" id="ARBA00022723"/>
    </source>
</evidence>
<dbReference type="InterPro" id="IPR057670">
    <property type="entry name" value="SH3_retrovirus"/>
</dbReference>
<evidence type="ECO:0000256" key="1">
    <source>
        <dbReference type="ARBA" id="ARBA00002180"/>
    </source>
</evidence>
<dbReference type="GO" id="GO:0046872">
    <property type="term" value="F:metal ion binding"/>
    <property type="evidence" value="ECO:0007669"/>
    <property type="project" value="UniProtKB-KW"/>
</dbReference>
<dbReference type="Proteomes" id="UP000790347">
    <property type="component" value="Unassembled WGS sequence"/>
</dbReference>
<dbReference type="InterPro" id="IPR036397">
    <property type="entry name" value="RNaseH_sf"/>
</dbReference>
<evidence type="ECO:0000256" key="15">
    <source>
        <dbReference type="ARBA" id="ARBA00023172"/>
    </source>
</evidence>
<evidence type="ECO:0000256" key="2">
    <source>
        <dbReference type="ARBA" id="ARBA00022612"/>
    </source>
</evidence>
<evidence type="ECO:0000256" key="10">
    <source>
        <dbReference type="ARBA" id="ARBA00022842"/>
    </source>
</evidence>
<keyword evidence="9" id="KW-0067">ATP-binding</keyword>
<evidence type="ECO:0000256" key="13">
    <source>
        <dbReference type="ARBA" id="ARBA00022932"/>
    </source>
</evidence>
<keyword evidence="14" id="KW-0917">Virion maturation</keyword>
<keyword evidence="7" id="KW-0255">Endonuclease</keyword>
<evidence type="ECO:0000313" key="19">
    <source>
        <dbReference type="Proteomes" id="UP000790347"/>
    </source>
</evidence>
<evidence type="ECO:0000256" key="7">
    <source>
        <dbReference type="ARBA" id="ARBA00022759"/>
    </source>
</evidence>
<keyword evidence="2" id="KW-1188">Viral release from host cell</keyword>
<name>A0A922HW55_DERFA</name>
<evidence type="ECO:0000256" key="6">
    <source>
        <dbReference type="ARBA" id="ARBA00022741"/>
    </source>
</evidence>
<keyword evidence="13" id="KW-0808">Transferase</keyword>
<evidence type="ECO:0000256" key="11">
    <source>
        <dbReference type="ARBA" id="ARBA00022908"/>
    </source>
</evidence>
<comment type="function">
    <text evidence="1">The aspartyl protease (PR) mediates the proteolytic cleavages of the Gag and Gag-Pol polyproteins after assembly of the VLP.</text>
</comment>
<keyword evidence="12" id="KW-0695">RNA-directed DNA polymerase</keyword>
<keyword evidence="19" id="KW-1185">Reference proteome</keyword>
<dbReference type="PANTHER" id="PTHR42648">
    <property type="entry name" value="TRANSPOSASE, PUTATIVE-RELATED"/>
    <property type="match status" value="1"/>
</dbReference>
<dbReference type="GO" id="GO:0003964">
    <property type="term" value="F:RNA-directed DNA polymerase activity"/>
    <property type="evidence" value="ECO:0007669"/>
    <property type="project" value="UniProtKB-KW"/>
</dbReference>
<dbReference type="GO" id="GO:0003887">
    <property type="term" value="F:DNA-directed DNA polymerase activity"/>
    <property type="evidence" value="ECO:0007669"/>
    <property type="project" value="UniProtKB-KW"/>
</dbReference>
<evidence type="ECO:0000256" key="16">
    <source>
        <dbReference type="SAM" id="MobiDB-lite"/>
    </source>
</evidence>
<comment type="caution">
    <text evidence="18">The sequence shown here is derived from an EMBL/GenBank/DDBJ whole genome shotgun (WGS) entry which is preliminary data.</text>
</comment>
<dbReference type="AlphaFoldDB" id="A0A922HW55"/>
<keyword evidence="13" id="KW-0548">Nucleotidyltransferase</keyword>
<evidence type="ECO:0000259" key="17">
    <source>
        <dbReference type="PROSITE" id="PS50994"/>
    </source>
</evidence>
<evidence type="ECO:0000256" key="8">
    <source>
        <dbReference type="ARBA" id="ARBA00022801"/>
    </source>
</evidence>
<proteinExistence type="predicted"/>
<keyword evidence="13" id="KW-0239">DNA-directed DNA polymerase</keyword>
<dbReference type="SUPFAM" id="SSF53098">
    <property type="entry name" value="Ribonuclease H-like"/>
    <property type="match status" value="1"/>
</dbReference>
<accession>A0A922HW55</accession>
<keyword evidence="10" id="KW-0460">Magnesium</keyword>
<dbReference type="GO" id="GO:0006508">
    <property type="term" value="P:proteolysis"/>
    <property type="evidence" value="ECO:0007669"/>
    <property type="project" value="UniProtKB-KW"/>
</dbReference>
<feature type="compositionally biased region" description="Low complexity" evidence="16">
    <location>
        <begin position="702"/>
        <end position="715"/>
    </location>
</feature>
<dbReference type="Gene3D" id="3.30.420.10">
    <property type="entry name" value="Ribonuclease H-like superfamily/Ribonuclease H"/>
    <property type="match status" value="1"/>
</dbReference>
<dbReference type="Pfam" id="PF13976">
    <property type="entry name" value="gag_pre-integrs"/>
    <property type="match status" value="1"/>
</dbReference>
<dbReference type="GO" id="GO:0003676">
    <property type="term" value="F:nucleic acid binding"/>
    <property type="evidence" value="ECO:0007669"/>
    <property type="project" value="InterPro"/>
</dbReference>
<dbReference type="InterPro" id="IPR025724">
    <property type="entry name" value="GAG-pre-integrase_dom"/>
</dbReference>
<keyword evidence="4" id="KW-0540">Nuclease</keyword>
<dbReference type="EMBL" id="ASGP02000004">
    <property type="protein sequence ID" value="KAH9510641.1"/>
    <property type="molecule type" value="Genomic_DNA"/>
</dbReference>
<feature type="domain" description="Integrase catalytic" evidence="17">
    <location>
        <begin position="490"/>
        <end position="583"/>
    </location>
</feature>
<evidence type="ECO:0000256" key="12">
    <source>
        <dbReference type="ARBA" id="ARBA00022918"/>
    </source>
</evidence>
<evidence type="ECO:0000256" key="4">
    <source>
        <dbReference type="ARBA" id="ARBA00022722"/>
    </source>
</evidence>